<comment type="caution">
    <text evidence="2">The sequence shown here is derived from an EMBL/GenBank/DDBJ whole genome shotgun (WGS) entry which is preliminary data.</text>
</comment>
<reference evidence="2" key="1">
    <citation type="submission" date="2020-05" db="EMBL/GenBank/DDBJ databases">
        <title>Mycena genomes resolve the evolution of fungal bioluminescence.</title>
        <authorList>
            <person name="Tsai I.J."/>
        </authorList>
    </citation>
    <scope>NUCLEOTIDE SEQUENCE</scope>
    <source>
        <strain evidence="2">171206Taipei</strain>
    </source>
</reference>
<evidence type="ECO:0000256" key="1">
    <source>
        <dbReference type="SAM" id="MobiDB-lite"/>
    </source>
</evidence>
<name>A0A8H6S494_9AGAR</name>
<dbReference type="OrthoDB" id="5876637at2759"/>
<gene>
    <name evidence="2" type="ORF">MIND_01218500</name>
</gene>
<accession>A0A8H6S494</accession>
<sequence>MPHKRAKRSLRDAHRTGQGIDNAPAKDHTDSLSSEPLPKSFVRAINAVHIRAEYRAKRKLREEDGPGDGNEHKGKRSKTEANPSEATKIRPGETLAHFNKRIEGDMRPVVRNAMQASRALQRAQKKTELAAKHDKKANGQSRGMDSDNDNDTPINHQAKPADISRKPKDFQLTSTAAPRRLNDIAQAPPDLSALVKKAQKKPGGAKVGVGKEKAKEVVSPAQQLLLAQAREEAIRKYRELKAKRLIASQTTD</sequence>
<dbReference type="EMBL" id="JACAZF010000012">
    <property type="protein sequence ID" value="KAF7291930.1"/>
    <property type="molecule type" value="Genomic_DNA"/>
</dbReference>
<evidence type="ECO:0000313" key="3">
    <source>
        <dbReference type="Proteomes" id="UP000636479"/>
    </source>
</evidence>
<organism evidence="2 3">
    <name type="scientific">Mycena indigotica</name>
    <dbReference type="NCBI Taxonomy" id="2126181"/>
    <lineage>
        <taxon>Eukaryota</taxon>
        <taxon>Fungi</taxon>
        <taxon>Dikarya</taxon>
        <taxon>Basidiomycota</taxon>
        <taxon>Agaricomycotina</taxon>
        <taxon>Agaricomycetes</taxon>
        <taxon>Agaricomycetidae</taxon>
        <taxon>Agaricales</taxon>
        <taxon>Marasmiineae</taxon>
        <taxon>Mycenaceae</taxon>
        <taxon>Mycena</taxon>
    </lineage>
</organism>
<dbReference type="Proteomes" id="UP000636479">
    <property type="component" value="Unassembled WGS sequence"/>
</dbReference>
<feature type="region of interest" description="Disordered" evidence="1">
    <location>
        <begin position="196"/>
        <end position="217"/>
    </location>
</feature>
<proteinExistence type="predicted"/>
<protein>
    <submittedName>
        <fullName evidence="2">Uncharacterized protein</fullName>
    </submittedName>
</protein>
<feature type="compositionally biased region" description="Basic and acidic residues" evidence="1">
    <location>
        <begin position="56"/>
        <end position="72"/>
    </location>
</feature>
<feature type="region of interest" description="Disordered" evidence="1">
    <location>
        <begin position="1"/>
        <end position="39"/>
    </location>
</feature>
<dbReference type="GeneID" id="59351205"/>
<evidence type="ECO:0000313" key="2">
    <source>
        <dbReference type="EMBL" id="KAF7291930.1"/>
    </source>
</evidence>
<feature type="region of interest" description="Disordered" evidence="1">
    <location>
        <begin position="56"/>
        <end position="168"/>
    </location>
</feature>
<dbReference type="AlphaFoldDB" id="A0A8H6S494"/>
<keyword evidence="3" id="KW-1185">Reference proteome</keyword>
<dbReference type="RefSeq" id="XP_037214657.1">
    <property type="nucleotide sequence ID" value="XM_037368689.1"/>
</dbReference>